<proteinExistence type="predicted"/>
<feature type="signal peptide" evidence="2">
    <location>
        <begin position="1"/>
        <end position="22"/>
    </location>
</feature>
<evidence type="ECO:0000256" key="1">
    <source>
        <dbReference type="SAM" id="MobiDB-lite"/>
    </source>
</evidence>
<reference evidence="3 4" key="1">
    <citation type="journal article" date="2020" name="Nature">
        <title>Six reference-quality genomes reveal evolution of bat adaptations.</title>
        <authorList>
            <person name="Jebb D."/>
            <person name="Huang Z."/>
            <person name="Pippel M."/>
            <person name="Hughes G.M."/>
            <person name="Lavrichenko K."/>
            <person name="Devanna P."/>
            <person name="Winkler S."/>
            <person name="Jermiin L.S."/>
            <person name="Skirmuntt E.C."/>
            <person name="Katzourakis A."/>
            <person name="Burkitt-Gray L."/>
            <person name="Ray D.A."/>
            <person name="Sullivan K.A.M."/>
            <person name="Roscito J.G."/>
            <person name="Kirilenko B.M."/>
            <person name="Davalos L.M."/>
            <person name="Corthals A.P."/>
            <person name="Power M.L."/>
            <person name="Jones G."/>
            <person name="Ransome R.D."/>
            <person name="Dechmann D.K.N."/>
            <person name="Locatelli A.G."/>
            <person name="Puechmaille S.J."/>
            <person name="Fedrigo O."/>
            <person name="Jarvis E.D."/>
            <person name="Hiller M."/>
            <person name="Vernes S.C."/>
            <person name="Myers E.W."/>
            <person name="Teeling E.C."/>
        </authorList>
    </citation>
    <scope>NUCLEOTIDE SEQUENCE [LARGE SCALE GENOMIC DNA]</scope>
    <source>
        <strain evidence="3">MRouAeg1</strain>
        <tissue evidence="3">Muscle</tissue>
    </source>
</reference>
<evidence type="ECO:0000256" key="2">
    <source>
        <dbReference type="SAM" id="SignalP"/>
    </source>
</evidence>
<comment type="caution">
    <text evidence="3">The sequence shown here is derived from an EMBL/GenBank/DDBJ whole genome shotgun (WGS) entry which is preliminary data.</text>
</comment>
<protein>
    <submittedName>
        <fullName evidence="3">Uncharacterized protein</fullName>
    </submittedName>
</protein>
<sequence>MRCPQNGKQLAMLALATLLCLTEDCACGLSHKAASCSLLHTPGPLVPAPTLCGATTPYLGGSLRNHSQSWGCYCTLKVNSGHSEQAQSSGKALLLHLPARPWPQAGQGYTGGLMCGYPGSPPRGMCAFWGADGETPGPPRGYYGACRHSKTKGSHVLECCAYVGGRLWALTMGLFLSFQSRNVDHWCLLVPHGGRKPEPVVDTHSGVLSPGRDEPLVMAVLIQQDLPRELVGYKMGQVASHTPRPNPRLGLDCKGSSHL</sequence>
<evidence type="ECO:0000313" key="4">
    <source>
        <dbReference type="Proteomes" id="UP000593571"/>
    </source>
</evidence>
<dbReference type="Proteomes" id="UP000593571">
    <property type="component" value="Unassembled WGS sequence"/>
</dbReference>
<organism evidence="3 4">
    <name type="scientific">Rousettus aegyptiacus</name>
    <name type="common">Egyptian fruit bat</name>
    <name type="synonym">Pteropus aegyptiacus</name>
    <dbReference type="NCBI Taxonomy" id="9407"/>
    <lineage>
        <taxon>Eukaryota</taxon>
        <taxon>Metazoa</taxon>
        <taxon>Chordata</taxon>
        <taxon>Craniata</taxon>
        <taxon>Vertebrata</taxon>
        <taxon>Euteleostomi</taxon>
        <taxon>Mammalia</taxon>
        <taxon>Eutheria</taxon>
        <taxon>Laurasiatheria</taxon>
        <taxon>Chiroptera</taxon>
        <taxon>Yinpterochiroptera</taxon>
        <taxon>Pteropodoidea</taxon>
        <taxon>Pteropodidae</taxon>
        <taxon>Rousettinae</taxon>
        <taxon>Rousettus</taxon>
    </lineage>
</organism>
<accession>A0A7J8EZY6</accession>
<dbReference type="AlphaFoldDB" id="A0A7J8EZY6"/>
<keyword evidence="4" id="KW-1185">Reference proteome</keyword>
<gene>
    <name evidence="3" type="ORF">HJG63_012272</name>
</gene>
<feature type="region of interest" description="Disordered" evidence="1">
    <location>
        <begin position="238"/>
        <end position="259"/>
    </location>
</feature>
<evidence type="ECO:0000313" key="3">
    <source>
        <dbReference type="EMBL" id="KAF6441054.1"/>
    </source>
</evidence>
<keyword evidence="2" id="KW-0732">Signal</keyword>
<name>A0A7J8EZY6_ROUAE</name>
<feature type="chain" id="PRO_5029770033" evidence="2">
    <location>
        <begin position="23"/>
        <end position="259"/>
    </location>
</feature>
<dbReference type="EMBL" id="JACASE010000008">
    <property type="protein sequence ID" value="KAF6441054.1"/>
    <property type="molecule type" value="Genomic_DNA"/>
</dbReference>